<evidence type="ECO:0000313" key="1">
    <source>
        <dbReference type="EMBL" id="KKM71625.1"/>
    </source>
</evidence>
<accession>A0A0F9M4N2</accession>
<feature type="non-terminal residue" evidence="1">
    <location>
        <position position="61"/>
    </location>
</feature>
<dbReference type="EMBL" id="LAZR01009602">
    <property type="protein sequence ID" value="KKM71625.1"/>
    <property type="molecule type" value="Genomic_DNA"/>
</dbReference>
<proteinExistence type="predicted"/>
<name>A0A0F9M4N2_9ZZZZ</name>
<comment type="caution">
    <text evidence="1">The sequence shown here is derived from an EMBL/GenBank/DDBJ whole genome shotgun (WGS) entry which is preliminary data.</text>
</comment>
<dbReference type="AlphaFoldDB" id="A0A0F9M4N2"/>
<organism evidence="1">
    <name type="scientific">marine sediment metagenome</name>
    <dbReference type="NCBI Taxonomy" id="412755"/>
    <lineage>
        <taxon>unclassified sequences</taxon>
        <taxon>metagenomes</taxon>
        <taxon>ecological metagenomes</taxon>
    </lineage>
</organism>
<sequence>MAFITPNDDITEILEIFGFGDMEVTSFKLIMECDSVVSAEVGFHVKVDSIEKIKHVLKKYE</sequence>
<reference evidence="1" key="1">
    <citation type="journal article" date="2015" name="Nature">
        <title>Complex archaea that bridge the gap between prokaryotes and eukaryotes.</title>
        <authorList>
            <person name="Spang A."/>
            <person name="Saw J.H."/>
            <person name="Jorgensen S.L."/>
            <person name="Zaremba-Niedzwiedzka K."/>
            <person name="Martijn J."/>
            <person name="Lind A.E."/>
            <person name="van Eijk R."/>
            <person name="Schleper C."/>
            <person name="Guy L."/>
            <person name="Ettema T.J."/>
        </authorList>
    </citation>
    <scope>NUCLEOTIDE SEQUENCE</scope>
</reference>
<protein>
    <submittedName>
        <fullName evidence="1">Uncharacterized protein</fullName>
    </submittedName>
</protein>
<gene>
    <name evidence="1" type="ORF">LCGC14_1428770</name>
</gene>